<accession>A0A099P933</accession>
<dbReference type="PANTHER" id="PTHR28076:SF1">
    <property type="entry name" value="PROSPORE MEMBRANE ADAPTER PROTEIN SPO71"/>
    <property type="match status" value="1"/>
</dbReference>
<evidence type="ECO:0000313" key="3">
    <source>
        <dbReference type="Proteomes" id="UP000029867"/>
    </source>
</evidence>
<comment type="caution">
    <text evidence="2">The sequence shown here is derived from an EMBL/GenBank/DDBJ whole genome shotgun (WGS) entry which is preliminary data.</text>
</comment>
<dbReference type="GO" id="GO:0005628">
    <property type="term" value="C:prospore membrane"/>
    <property type="evidence" value="ECO:0007669"/>
    <property type="project" value="TreeGrafter"/>
</dbReference>
<proteinExistence type="predicted"/>
<dbReference type="PANTHER" id="PTHR28076">
    <property type="entry name" value="SPORULATION-SPECIFIC PROTEIN 71"/>
    <property type="match status" value="1"/>
</dbReference>
<sequence length="1277" mass="146969">MATTDSELSNSVDPMMGIDDIDSNNSSGCNASTFVSIPSDSYTASRLQNCTVYELNKSSTVIFLGKIPEIWLLEKKAALFIQMLGSEKECRNKMEDKVIKDGNESCFVKADGLFGSKGTRNSSLGKINVELQQLSFKSPRIYQHAVIRNFIDIVPNHIKIMAKQQLKSHHPLKAVSGSSESINPSLYHIFCLGSNDYEKPDGSRLKKLVETLKYNYGSITKYKRIGTKNYSTRHAKIKFLQKAEAERKKIVFRNVQLLILLQQIKHLKKNHYSAENFEDLLKKPFFLSSKQLLKTNMLENTNLISHDRGKMTILSSELSLNKPECYNVNDIQMQEMLAEQRKKAVKLQIPSKCRHTIKSANDDETKDDNLKISTTLLQSYKPGQILESEKMLVQIIDFDGAKVVSGVYRETKKIQKWKEYTVLLRVGIDLNFPKVTQLEIKHKKLERRRLGLTCGDNSDETKNNLFPRTRKGIRKLHYDYSEMMAHCSKSFSHNQVIKEDKIFEQKNVPEYDSEIKKHFVTRKIQEKLYYCITISKDNMSLLKFNFASRSLSFIYEQKGKKRLFTLLFTSTSTAIIWHSLIKKLLSVDQAIEKDGFVNITIPLLDISFSINKSVIIELIKENSNNSKMLQFELTKTGYKCLKNDALEKLINLVEKAFAKHFVANRSEKYEKTRNYFRQLMLERSSLKLTYGGINLMEWSQQNLKYMLLDLTLLKNGNLNIEMENSQPLQTYNSLLEPTPVEGFLIKLSNQKGKKRNFLGKHYFKLLYAFTIKNMLFFQSFNTAVPIFPNLTNSVSSFITPEGHIVNLDALEEACMFEPQVFKYSPYPVTQDYIEWVKPGIDQQTFKIHDSAALFEAKRRAFMISKGHTSIDLLNVVEINSISCDKQNNEVKKACNSIWGQSVNDMNGRKEAHYISLASNKRTKDTTSFLEEERYTTAYFDLKMSDGSSISFNASNILIKNEWVKRLNEIRHFWGDKKAKMTFSTQCLSSPGTNHSMRYSLIQKAEKSAFSNSESLDLVNSTLSNDYILARLTNTKQFHQCFAVINLNSFTLYKVFNRSKTKGKVKTPSYFKKYVQISLKGCYVFPNTGVSCYEKTDLDFLSKEKGLSRVYGDGFISSDPLYDCLLTLWYGTKNKLHKNKRRVKNYHLDKLHDPTADNRNINCSVPLEEVKHNIRELNFSGSSSELTDSEDDINILSEESDAMIEFESETNKCDYYETIPLKHANKFQSTKLSHSFGTRERSLKLLARSKAERDLWIAKLNSEIDNLSTVSSINSWRI</sequence>
<evidence type="ECO:0000259" key="1">
    <source>
        <dbReference type="SMART" id="SM01316"/>
    </source>
</evidence>
<protein>
    <recommendedName>
        <fullName evidence="1">Sporulation-specific protein 71 N-terminal domain-containing protein</fullName>
    </recommendedName>
</protein>
<dbReference type="InterPro" id="IPR040345">
    <property type="entry name" value="Mug56/Spo71"/>
</dbReference>
<dbReference type="EMBL" id="JQFK01000001">
    <property type="protein sequence ID" value="KGK40744.1"/>
    <property type="molecule type" value="Genomic_DNA"/>
</dbReference>
<dbReference type="eggNOG" id="ENOG502QRAT">
    <property type="taxonomic scope" value="Eukaryota"/>
</dbReference>
<dbReference type="SMART" id="SM01316">
    <property type="entry name" value="Spo7_2_N"/>
    <property type="match status" value="1"/>
</dbReference>
<dbReference type="InterPro" id="IPR039486">
    <property type="entry name" value="Mug56/Spo71_PH"/>
</dbReference>
<dbReference type="Proteomes" id="UP000029867">
    <property type="component" value="Unassembled WGS sequence"/>
</dbReference>
<dbReference type="GO" id="GO:1902657">
    <property type="term" value="P:protein localization to prospore membrane"/>
    <property type="evidence" value="ECO:0007669"/>
    <property type="project" value="InterPro"/>
</dbReference>
<dbReference type="Pfam" id="PF15404">
    <property type="entry name" value="PH_4"/>
    <property type="match status" value="1"/>
</dbReference>
<gene>
    <name evidence="2" type="ORF">JL09_g112</name>
</gene>
<evidence type="ECO:0000313" key="2">
    <source>
        <dbReference type="EMBL" id="KGK40744.1"/>
    </source>
</evidence>
<organism evidence="2 3">
    <name type="scientific">Pichia kudriavzevii</name>
    <name type="common">Yeast</name>
    <name type="synonym">Issatchenkia orientalis</name>
    <dbReference type="NCBI Taxonomy" id="4909"/>
    <lineage>
        <taxon>Eukaryota</taxon>
        <taxon>Fungi</taxon>
        <taxon>Dikarya</taxon>
        <taxon>Ascomycota</taxon>
        <taxon>Saccharomycotina</taxon>
        <taxon>Pichiomycetes</taxon>
        <taxon>Pichiales</taxon>
        <taxon>Pichiaceae</taxon>
        <taxon>Pichia</taxon>
    </lineage>
</organism>
<dbReference type="InterPro" id="IPR029217">
    <property type="entry name" value="Spo7_2_N"/>
</dbReference>
<dbReference type="VEuPathDB" id="FungiDB:C5L36_0A11290"/>
<feature type="domain" description="Sporulation-specific protein 71 N-terminal" evidence="1">
    <location>
        <begin position="33"/>
        <end position="99"/>
    </location>
</feature>
<dbReference type="AlphaFoldDB" id="A0A099P933"/>
<reference evidence="3" key="1">
    <citation type="journal article" date="2014" name="Microb. Cell Fact.">
        <title>Exploiting Issatchenkia orientalis SD108 for succinic acid production.</title>
        <authorList>
            <person name="Xiao H."/>
            <person name="Shao Z."/>
            <person name="Jiang Y."/>
            <person name="Dole S."/>
            <person name="Zhao H."/>
        </authorList>
    </citation>
    <scope>NUCLEOTIDE SEQUENCE [LARGE SCALE GENOMIC DNA]</scope>
    <source>
        <strain evidence="3">SD108</strain>
    </source>
</reference>
<name>A0A099P933_PICKU</name>
<dbReference type="HOGENOM" id="CLU_263428_0_0_1"/>
<dbReference type="Pfam" id="PF15407">
    <property type="entry name" value="Spo7_2_N"/>
    <property type="match status" value="1"/>
</dbReference>